<comment type="caution">
    <text evidence="1">The sequence shown here is derived from an EMBL/GenBank/DDBJ whole genome shotgun (WGS) entry which is preliminary data.</text>
</comment>
<dbReference type="Proteomes" id="UP000632063">
    <property type="component" value="Unassembled WGS sequence"/>
</dbReference>
<protein>
    <submittedName>
        <fullName evidence="1">Uncharacterized protein</fullName>
    </submittedName>
</protein>
<proteinExistence type="predicted"/>
<gene>
    <name evidence="1" type="ORF">IG616_22180</name>
</gene>
<organism evidence="1 2">
    <name type="scientific">Roseibium litorale</name>
    <dbReference type="NCBI Taxonomy" id="2803841"/>
    <lineage>
        <taxon>Bacteria</taxon>
        <taxon>Pseudomonadati</taxon>
        <taxon>Pseudomonadota</taxon>
        <taxon>Alphaproteobacteria</taxon>
        <taxon>Hyphomicrobiales</taxon>
        <taxon>Stappiaceae</taxon>
        <taxon>Roseibium</taxon>
    </lineage>
</organism>
<dbReference type="EMBL" id="JACYXI010000025">
    <property type="protein sequence ID" value="MBD8894264.1"/>
    <property type="molecule type" value="Genomic_DNA"/>
</dbReference>
<name>A0ABR9CUQ6_9HYPH</name>
<reference evidence="2" key="1">
    <citation type="submission" date="2020-09" db="EMBL/GenBank/DDBJ databases">
        <title>The genome sequence of strain Labrenzia suaedae 4C16A.</title>
        <authorList>
            <person name="Liu Y."/>
        </authorList>
    </citation>
    <scope>NUCLEOTIDE SEQUENCE [LARGE SCALE GENOMIC DNA]</scope>
    <source>
        <strain evidence="2">4C16A</strain>
    </source>
</reference>
<reference evidence="1 2" key="2">
    <citation type="journal article" date="2021" name="Int. J. Syst. Evol. Microbiol.">
        <title>Roseibium litorale sp. nov., isolated from a tidal flat sediment and proposal for the reclassification of Labrenzia polysiphoniae as Roseibium polysiphoniae comb. nov.</title>
        <authorList>
            <person name="Liu Y."/>
            <person name="Pei T."/>
            <person name="Du J."/>
            <person name="Chao M."/>
            <person name="Deng M.R."/>
            <person name="Zhu H."/>
        </authorList>
    </citation>
    <scope>NUCLEOTIDE SEQUENCE [LARGE SCALE GENOMIC DNA]</scope>
    <source>
        <strain evidence="1 2">4C16A</strain>
    </source>
</reference>
<evidence type="ECO:0000313" key="2">
    <source>
        <dbReference type="Proteomes" id="UP000632063"/>
    </source>
</evidence>
<dbReference type="RefSeq" id="WP_192151056.1">
    <property type="nucleotide sequence ID" value="NZ_JACYXI010000025.1"/>
</dbReference>
<sequence>MLVWDFLRSAYDHALGRPKTAFPTRYHYIEILQDALKARGLTIRRFGQHCLTLSRDGGQGRLIIAVRYTNDRDLTLLNRAARQTGTRIAYLLDDDLWAMLEDQKLKPDYRARLQHFLDRHYARLRPLLQEVIAPSPQILARMAELPGTYLPPAHLFPGGNLSHFDAPEDAPEQIRIVFLGTSTHGADFGRIAPGIAAALKADPRLHLTTLQGKRGGELLPEGPQVTHHGDMFFAPFQKWLARQRFHIALAPYQVNPVNNGRSNLKFHQHALVGAAGLYTATEPFEACVKDGQNGLILPHAPEAWQQAILTLAADMQRTRGMAGQGISDSLSIGSHEQLAGLWDGLVPRG</sequence>
<keyword evidence="2" id="KW-1185">Reference proteome</keyword>
<accession>A0ABR9CUQ6</accession>
<evidence type="ECO:0000313" key="1">
    <source>
        <dbReference type="EMBL" id="MBD8894264.1"/>
    </source>
</evidence>